<feature type="region of interest" description="Disordered" evidence="1">
    <location>
        <begin position="59"/>
        <end position="128"/>
    </location>
</feature>
<dbReference type="EMBL" id="CP025197">
    <property type="protein sequence ID" value="AUG56334.1"/>
    <property type="molecule type" value="Genomic_DNA"/>
</dbReference>
<organism evidence="4 5">
    <name type="scientific">Acetivibrio saccincola</name>
    <dbReference type="NCBI Taxonomy" id="1677857"/>
    <lineage>
        <taxon>Bacteria</taxon>
        <taxon>Bacillati</taxon>
        <taxon>Bacillota</taxon>
        <taxon>Clostridia</taxon>
        <taxon>Eubacteriales</taxon>
        <taxon>Oscillospiraceae</taxon>
        <taxon>Acetivibrio</taxon>
    </lineage>
</organism>
<feature type="domain" description="Thioredoxin" evidence="3">
    <location>
        <begin position="129"/>
        <end position="272"/>
    </location>
</feature>
<dbReference type="PANTHER" id="PTHR42852:SF17">
    <property type="entry name" value="THIOREDOXIN-LIKE PROTEIN HI_1115"/>
    <property type="match status" value="1"/>
</dbReference>
<feature type="compositionally biased region" description="Basic and acidic residues" evidence="1">
    <location>
        <begin position="108"/>
        <end position="125"/>
    </location>
</feature>
<reference evidence="4 5" key="1">
    <citation type="submission" date="2017-12" db="EMBL/GenBank/DDBJ databases">
        <title>Complete genome sequence of Herbivorax saccincola GGR1, a novel Cellulosome-producing hydrolytic bacterium in a thermophilic biogas plant, established by Illumina and Nanopore MinION sequencing.</title>
        <authorList>
            <person name="Pechtl A."/>
            <person name="Ruckert C."/>
            <person name="Koeck D.E."/>
            <person name="Maus I."/>
            <person name="Winkler A."/>
            <person name="Kalinowski J."/>
            <person name="Puhler A."/>
            <person name="Schwarz W.W."/>
            <person name="Zverlov V.V."/>
            <person name="Schluter A."/>
            <person name="Liebl W."/>
        </authorList>
    </citation>
    <scope>NUCLEOTIDE SEQUENCE [LARGE SCALE GENOMIC DNA]</scope>
    <source>
        <strain evidence="5">SR1</strain>
    </source>
</reference>
<feature type="compositionally biased region" description="Acidic residues" evidence="1">
    <location>
        <begin position="76"/>
        <end position="93"/>
    </location>
</feature>
<dbReference type="GO" id="GO:0016209">
    <property type="term" value="F:antioxidant activity"/>
    <property type="evidence" value="ECO:0007669"/>
    <property type="project" value="InterPro"/>
</dbReference>
<evidence type="ECO:0000256" key="2">
    <source>
        <dbReference type="SAM" id="Phobius"/>
    </source>
</evidence>
<protein>
    <submittedName>
        <fullName evidence="4">Sporulation thiol-disulfide oxidoreductase A</fullName>
    </submittedName>
</protein>
<dbReference type="PROSITE" id="PS51352">
    <property type="entry name" value="THIOREDOXIN_2"/>
    <property type="match status" value="1"/>
</dbReference>
<dbReference type="InterPro" id="IPR036249">
    <property type="entry name" value="Thioredoxin-like_sf"/>
</dbReference>
<dbReference type="InterPro" id="IPR000866">
    <property type="entry name" value="AhpC/TSA"/>
</dbReference>
<keyword evidence="2" id="KW-0812">Transmembrane</keyword>
<dbReference type="CDD" id="cd02966">
    <property type="entry name" value="TlpA_like_family"/>
    <property type="match status" value="1"/>
</dbReference>
<dbReference type="Proteomes" id="UP000233534">
    <property type="component" value="Chromosome"/>
</dbReference>
<dbReference type="InterPro" id="IPR050553">
    <property type="entry name" value="Thioredoxin_ResA/DsbE_sf"/>
</dbReference>
<evidence type="ECO:0000256" key="1">
    <source>
        <dbReference type="SAM" id="MobiDB-lite"/>
    </source>
</evidence>
<dbReference type="InterPro" id="IPR013766">
    <property type="entry name" value="Thioredoxin_domain"/>
</dbReference>
<keyword evidence="2" id="KW-0472">Membrane</keyword>
<gene>
    <name evidence="4" type="primary">stoA</name>
    <name evidence="4" type="ORF">HVS_01855</name>
</gene>
<name>A0A2K9E8N2_9FIRM</name>
<feature type="transmembrane region" description="Helical" evidence="2">
    <location>
        <begin position="16"/>
        <end position="37"/>
    </location>
</feature>
<proteinExistence type="predicted"/>
<evidence type="ECO:0000259" key="3">
    <source>
        <dbReference type="PROSITE" id="PS51352"/>
    </source>
</evidence>
<evidence type="ECO:0000313" key="5">
    <source>
        <dbReference type="Proteomes" id="UP000233534"/>
    </source>
</evidence>
<dbReference type="Gene3D" id="3.40.30.10">
    <property type="entry name" value="Glutaredoxin"/>
    <property type="match status" value="1"/>
</dbReference>
<dbReference type="RefSeq" id="WP_101298752.1">
    <property type="nucleotide sequence ID" value="NZ_CP025197.1"/>
</dbReference>
<dbReference type="KEGG" id="hsc:HVS_01855"/>
<dbReference type="Pfam" id="PF00578">
    <property type="entry name" value="AhpC-TSA"/>
    <property type="match status" value="1"/>
</dbReference>
<dbReference type="PANTHER" id="PTHR42852">
    <property type="entry name" value="THIOL:DISULFIDE INTERCHANGE PROTEIN DSBE"/>
    <property type="match status" value="1"/>
</dbReference>
<sequence length="272" mass="30540">MDNKKNENTVDAKKKVIVWLAVLVVLIASSYFIYNYIGDANSVVTDMFFKDKEDKENTKIADNDAGEDARQRDEDVNADENEDINEGTDEGVNEDTNKGVNEGANEGINKDVNEDANEDTNKGVNEDVNPNRIKSIDFTLKDFNGDEVSLSDFRGKLVILNFWASWCPPCIAEMPDFDSVNKELKEDDNVVILTVNLTNGYRGETEEVAREFINKNGFTLPVLFDTEGFAAQSYGIRSIPTTYFIDKEGYIIDGISGMVNKDFILKAIETYK</sequence>
<evidence type="ECO:0000313" key="4">
    <source>
        <dbReference type="EMBL" id="AUG56334.1"/>
    </source>
</evidence>
<dbReference type="AlphaFoldDB" id="A0A2K9E8N2"/>
<keyword evidence="2" id="KW-1133">Transmembrane helix</keyword>
<feature type="compositionally biased region" description="Basic and acidic residues" evidence="1">
    <location>
        <begin position="59"/>
        <end position="75"/>
    </location>
</feature>
<dbReference type="SUPFAM" id="SSF52833">
    <property type="entry name" value="Thioredoxin-like"/>
    <property type="match status" value="1"/>
</dbReference>
<accession>A0A2K9E8N2</accession>
<dbReference type="GO" id="GO:0016491">
    <property type="term" value="F:oxidoreductase activity"/>
    <property type="evidence" value="ECO:0007669"/>
    <property type="project" value="InterPro"/>
</dbReference>
<keyword evidence="5" id="KW-1185">Reference proteome</keyword>